<reference evidence="2" key="1">
    <citation type="submission" date="2023-06" db="EMBL/GenBank/DDBJ databases">
        <title>Genome-scale phylogeny and comparative genomics of the fungal order Sordariales.</title>
        <authorList>
            <consortium name="Lawrence Berkeley National Laboratory"/>
            <person name="Hensen N."/>
            <person name="Bonometti L."/>
            <person name="Westerberg I."/>
            <person name="Brannstrom I.O."/>
            <person name="Guillou S."/>
            <person name="Cros-Aarteil S."/>
            <person name="Calhoun S."/>
            <person name="Haridas S."/>
            <person name="Kuo A."/>
            <person name="Mondo S."/>
            <person name="Pangilinan J."/>
            <person name="Riley R."/>
            <person name="Labutti K."/>
            <person name="Andreopoulos B."/>
            <person name="Lipzen A."/>
            <person name="Chen C."/>
            <person name="Yanf M."/>
            <person name="Daum C."/>
            <person name="Ng V."/>
            <person name="Clum A."/>
            <person name="Steindorff A."/>
            <person name="Ohm R."/>
            <person name="Martin F."/>
            <person name="Silar P."/>
            <person name="Natvig D."/>
            <person name="Lalanne C."/>
            <person name="Gautier V."/>
            <person name="Ament-Velasquez S.L."/>
            <person name="Kruys A."/>
            <person name="Hutchinson M.I."/>
            <person name="Powell A.J."/>
            <person name="Barry K."/>
            <person name="Miller A.N."/>
            <person name="Grigoriev I.V."/>
            <person name="Debuchy R."/>
            <person name="Gladieux P."/>
            <person name="Thoren M.H."/>
            <person name="Johannesson H."/>
        </authorList>
    </citation>
    <scope>NUCLEOTIDE SEQUENCE</scope>
    <source>
        <strain evidence="2">SMH4607-1</strain>
    </source>
</reference>
<accession>A0AA40DSW8</accession>
<name>A0AA40DSW8_9PEZI</name>
<gene>
    <name evidence="2" type="ORF">B0H67DRAFT_670009</name>
</gene>
<feature type="compositionally biased region" description="Polar residues" evidence="1">
    <location>
        <begin position="1"/>
        <end position="12"/>
    </location>
</feature>
<organism evidence="2 3">
    <name type="scientific">Lasiosphaeris hirsuta</name>
    <dbReference type="NCBI Taxonomy" id="260670"/>
    <lineage>
        <taxon>Eukaryota</taxon>
        <taxon>Fungi</taxon>
        <taxon>Dikarya</taxon>
        <taxon>Ascomycota</taxon>
        <taxon>Pezizomycotina</taxon>
        <taxon>Sordariomycetes</taxon>
        <taxon>Sordariomycetidae</taxon>
        <taxon>Sordariales</taxon>
        <taxon>Lasiosphaeriaceae</taxon>
        <taxon>Lasiosphaeris</taxon>
    </lineage>
</organism>
<keyword evidence="3" id="KW-1185">Reference proteome</keyword>
<proteinExistence type="predicted"/>
<dbReference type="AlphaFoldDB" id="A0AA40DSW8"/>
<feature type="region of interest" description="Disordered" evidence="1">
    <location>
        <begin position="1"/>
        <end position="29"/>
    </location>
</feature>
<comment type="caution">
    <text evidence="2">The sequence shown here is derived from an EMBL/GenBank/DDBJ whole genome shotgun (WGS) entry which is preliminary data.</text>
</comment>
<evidence type="ECO:0000313" key="3">
    <source>
        <dbReference type="Proteomes" id="UP001172102"/>
    </source>
</evidence>
<dbReference type="Proteomes" id="UP001172102">
    <property type="component" value="Unassembled WGS sequence"/>
</dbReference>
<protein>
    <submittedName>
        <fullName evidence="2">Uncharacterized protein</fullName>
    </submittedName>
</protein>
<evidence type="ECO:0000313" key="2">
    <source>
        <dbReference type="EMBL" id="KAK0712117.1"/>
    </source>
</evidence>
<dbReference type="EMBL" id="JAUKUA010000005">
    <property type="protein sequence ID" value="KAK0712117.1"/>
    <property type="molecule type" value="Genomic_DNA"/>
</dbReference>
<evidence type="ECO:0000256" key="1">
    <source>
        <dbReference type="SAM" id="MobiDB-lite"/>
    </source>
</evidence>
<sequence length="132" mass="15175">MSTINTGGESCISTTSPRRTWRSTSDRGYRRTKSFGRYSEDELLYYAHEVEKRHPDDSQHSAAVYKLLDEADRTCSIHGRSIGTHWTSVRDSPTTRGHDEYRESRECNFLALAIQTRLSGYVVLKLSDPRLM</sequence>